<dbReference type="OrthoDB" id="5329005at2"/>
<dbReference type="Proteomes" id="UP000049983">
    <property type="component" value="Unassembled WGS sequence"/>
</dbReference>
<dbReference type="InterPro" id="IPR000045">
    <property type="entry name" value="Prepilin_IV_endopep_pep"/>
</dbReference>
<dbReference type="Gene3D" id="1.20.120.1220">
    <property type="match status" value="1"/>
</dbReference>
<sequence>MLSAALLVIFPMLVAFGGATDLLTMTIRNRVSILLLAGFAALALATGLPLSAWGSHALGLLVVFPVCFGFFAAGWMGGGDVKFISAISLWIGFSPELAGFVLLVSTYGMLLTLGLLFMRTSLVLPASLARQEWLARLHDQKSGIPYGVAIAVAGLQIYPMTSWFQQISQAY</sequence>
<dbReference type="STRING" id="311410.LA5095_05039"/>
<feature type="domain" description="Prepilin type IV endopeptidase peptidase" evidence="2">
    <location>
        <begin position="9"/>
        <end position="112"/>
    </location>
</feature>
<keyword evidence="1" id="KW-1133">Transmembrane helix</keyword>
<dbReference type="AlphaFoldDB" id="A0A0M6ZIT9"/>
<evidence type="ECO:0000313" key="3">
    <source>
        <dbReference type="EMBL" id="CTQ78404.1"/>
    </source>
</evidence>
<evidence type="ECO:0000313" key="4">
    <source>
        <dbReference type="Proteomes" id="UP000049983"/>
    </source>
</evidence>
<keyword evidence="1" id="KW-0812">Transmembrane</keyword>
<evidence type="ECO:0000256" key="1">
    <source>
        <dbReference type="SAM" id="Phobius"/>
    </source>
</evidence>
<dbReference type="GO" id="GO:0004190">
    <property type="term" value="F:aspartic-type endopeptidase activity"/>
    <property type="evidence" value="ECO:0007669"/>
    <property type="project" value="InterPro"/>
</dbReference>
<dbReference type="Pfam" id="PF01478">
    <property type="entry name" value="Peptidase_A24"/>
    <property type="match status" value="1"/>
</dbReference>
<keyword evidence="3" id="KW-0645">Protease</keyword>
<feature type="transmembrane region" description="Helical" evidence="1">
    <location>
        <begin position="97"/>
        <end position="118"/>
    </location>
</feature>
<evidence type="ECO:0000259" key="2">
    <source>
        <dbReference type="Pfam" id="PF01478"/>
    </source>
</evidence>
<feature type="transmembrane region" description="Helical" evidence="1">
    <location>
        <begin position="57"/>
        <end position="77"/>
    </location>
</feature>
<dbReference type="EMBL" id="CXWC01000015">
    <property type="protein sequence ID" value="CTQ78404.1"/>
    <property type="molecule type" value="Genomic_DNA"/>
</dbReference>
<keyword evidence="3" id="KW-0378">Hydrolase</keyword>
<reference evidence="4" key="1">
    <citation type="submission" date="2015-07" db="EMBL/GenBank/DDBJ databases">
        <authorList>
            <person name="Rodrigo-Torres Lidia"/>
            <person name="Arahal R.David."/>
        </authorList>
    </citation>
    <scope>NUCLEOTIDE SEQUENCE [LARGE SCALE GENOMIC DNA]</scope>
    <source>
        <strain evidence="4">CECT 5096</strain>
    </source>
</reference>
<feature type="transmembrane region" description="Helical" evidence="1">
    <location>
        <begin position="33"/>
        <end position="50"/>
    </location>
</feature>
<gene>
    <name evidence="3" type="ORF">LA5096_05614</name>
</gene>
<proteinExistence type="predicted"/>
<accession>A0A0M6ZIT9</accession>
<dbReference type="GO" id="GO:0006508">
    <property type="term" value="P:proteolysis"/>
    <property type="evidence" value="ECO:0007669"/>
    <property type="project" value="UniProtKB-KW"/>
</dbReference>
<name>A0A0M6ZIT9_9HYPH</name>
<keyword evidence="1" id="KW-0472">Membrane</keyword>
<dbReference type="GO" id="GO:0016020">
    <property type="term" value="C:membrane"/>
    <property type="evidence" value="ECO:0007669"/>
    <property type="project" value="InterPro"/>
</dbReference>
<organism evidence="3 4">
    <name type="scientific">Roseibium album</name>
    <dbReference type="NCBI Taxonomy" id="311410"/>
    <lineage>
        <taxon>Bacteria</taxon>
        <taxon>Pseudomonadati</taxon>
        <taxon>Pseudomonadota</taxon>
        <taxon>Alphaproteobacteria</taxon>
        <taxon>Hyphomicrobiales</taxon>
        <taxon>Stappiaceae</taxon>
        <taxon>Roseibium</taxon>
    </lineage>
</organism>
<keyword evidence="4" id="KW-1185">Reference proteome</keyword>
<protein>
    <submittedName>
        <fullName evidence="3">Flp pilus assembly protein, protease CpaA</fullName>
    </submittedName>
</protein>